<feature type="domain" description="Thioesterase TesA-like" evidence="3">
    <location>
        <begin position="23"/>
        <end position="249"/>
    </location>
</feature>
<dbReference type="SUPFAM" id="SSF53474">
    <property type="entry name" value="alpha/beta-Hydrolases"/>
    <property type="match status" value="1"/>
</dbReference>
<organism evidence="4 5">
    <name type="scientific">Streptacidiphilus alkalitolerans</name>
    <dbReference type="NCBI Taxonomy" id="3342712"/>
    <lineage>
        <taxon>Bacteria</taxon>
        <taxon>Bacillati</taxon>
        <taxon>Actinomycetota</taxon>
        <taxon>Actinomycetes</taxon>
        <taxon>Kitasatosporales</taxon>
        <taxon>Streptomycetaceae</taxon>
        <taxon>Streptacidiphilus</taxon>
    </lineage>
</organism>
<reference evidence="4 5" key="1">
    <citation type="submission" date="2024-09" db="EMBL/GenBank/DDBJ databases">
        <authorList>
            <person name="Lee S.D."/>
        </authorList>
    </citation>
    <scope>NUCLEOTIDE SEQUENCE [LARGE SCALE GENOMIC DNA]</scope>
    <source>
        <strain evidence="4 5">N1-1</strain>
    </source>
</reference>
<evidence type="ECO:0000259" key="3">
    <source>
        <dbReference type="SMART" id="SM00824"/>
    </source>
</evidence>
<accession>A0ABV6VM92</accession>
<evidence type="ECO:0000313" key="4">
    <source>
        <dbReference type="EMBL" id="MFC1414696.1"/>
    </source>
</evidence>
<dbReference type="SMART" id="SM00824">
    <property type="entry name" value="PKS_TE"/>
    <property type="match status" value="1"/>
</dbReference>
<proteinExistence type="inferred from homology"/>
<evidence type="ECO:0000256" key="2">
    <source>
        <dbReference type="ARBA" id="ARBA00022801"/>
    </source>
</evidence>
<keyword evidence="2" id="KW-0378">Hydrolase</keyword>
<evidence type="ECO:0000313" key="5">
    <source>
        <dbReference type="Proteomes" id="UP001592582"/>
    </source>
</evidence>
<comment type="similarity">
    <text evidence="1">Belongs to the thioesterase family.</text>
</comment>
<dbReference type="Gene3D" id="3.40.50.1820">
    <property type="entry name" value="alpha/beta hydrolase"/>
    <property type="match status" value="1"/>
</dbReference>
<keyword evidence="5" id="KW-1185">Reference proteome</keyword>
<protein>
    <submittedName>
        <fullName evidence="4">Thioesterase II family protein</fullName>
    </submittedName>
</protein>
<evidence type="ECO:0000256" key="1">
    <source>
        <dbReference type="ARBA" id="ARBA00007169"/>
    </source>
</evidence>
<name>A0ABV6VM92_9ACTN</name>
<comment type="caution">
    <text evidence="4">The sequence shown here is derived from an EMBL/GenBank/DDBJ whole genome shotgun (WGS) entry which is preliminary data.</text>
</comment>
<sequence length="255" mass="27077">MLEDLGRWFHRFSPVDGNPVRLFCFPHAGGGAATFVRLSRTLAPDVDVLGVQYPGRQDRLGEDCVRTLPELAELAGAEIRRLTAGGVPYALLGHSMGATVAFEVARLLEADGPGAGPQALLVSGRVTPATPARLGGRLLDDQALLADLRRLGGTSAAVLDDPRMLRIVLPSLRADYHAVQRYAYQGDRPALSCPVTALVGDSDSRVSVAEAAGWGEYTSGEFACRDFPGGHFFLDDNLGPVADCVRTLLLGGIRA</sequence>
<dbReference type="InterPro" id="IPR012223">
    <property type="entry name" value="TEII"/>
</dbReference>
<dbReference type="PANTHER" id="PTHR11487">
    <property type="entry name" value="THIOESTERASE"/>
    <property type="match status" value="1"/>
</dbReference>
<dbReference type="RefSeq" id="WP_380518682.1">
    <property type="nucleotide sequence ID" value="NZ_JBHEZX010000027.1"/>
</dbReference>
<dbReference type="InterPro" id="IPR001031">
    <property type="entry name" value="Thioesterase"/>
</dbReference>
<dbReference type="PANTHER" id="PTHR11487:SF0">
    <property type="entry name" value="S-ACYL FATTY ACID SYNTHASE THIOESTERASE, MEDIUM CHAIN"/>
    <property type="match status" value="1"/>
</dbReference>
<dbReference type="Pfam" id="PF00975">
    <property type="entry name" value="Thioesterase"/>
    <property type="match status" value="1"/>
</dbReference>
<dbReference type="InterPro" id="IPR020802">
    <property type="entry name" value="TesA-like"/>
</dbReference>
<dbReference type="EMBL" id="JBHEZX010000027">
    <property type="protein sequence ID" value="MFC1414696.1"/>
    <property type="molecule type" value="Genomic_DNA"/>
</dbReference>
<dbReference type="Proteomes" id="UP001592582">
    <property type="component" value="Unassembled WGS sequence"/>
</dbReference>
<gene>
    <name evidence="4" type="ORF">ACEZDG_36095</name>
</gene>
<dbReference type="InterPro" id="IPR029058">
    <property type="entry name" value="AB_hydrolase_fold"/>
</dbReference>